<dbReference type="RefSeq" id="WP_190254635.1">
    <property type="nucleotide sequence ID" value="NZ_BMPI01000045.1"/>
</dbReference>
<keyword evidence="1" id="KW-0812">Transmembrane</keyword>
<dbReference type="Proteomes" id="UP000642070">
    <property type="component" value="Unassembled WGS sequence"/>
</dbReference>
<proteinExistence type="predicted"/>
<sequence length="262" mass="27088">MSGWTAALLIADLVGVAVAVFLARRAHPAGSDARMLGYVTAGVPGVLVAVVALRATALGPFWTVAGIVVGVLAGFGVAPAWQAANDPGRRVLEQRRGTWPVAIPVLLVVFCVALVPSSCRPKQTPEQAYTERFEVKVDRLVTDVPVRVVARAPMVADAGVADAVAVPVERHAFAGRVLTLLVAHNLTCLPAVVLLAADDGLAVLVAVAPTAATPRTRIDPCLADPAYAFGGHSVVEVAFPDGLPTDPVRDTGSSPPRTVPGR</sequence>
<feature type="transmembrane region" description="Helical" evidence="1">
    <location>
        <begin position="6"/>
        <end position="23"/>
    </location>
</feature>
<protein>
    <submittedName>
        <fullName evidence="2">Uncharacterized protein</fullName>
    </submittedName>
</protein>
<name>A0A917U859_9ACTN</name>
<dbReference type="AlphaFoldDB" id="A0A917U859"/>
<feature type="transmembrane region" description="Helical" evidence="1">
    <location>
        <begin position="96"/>
        <end position="115"/>
    </location>
</feature>
<comment type="caution">
    <text evidence="2">The sequence shown here is derived from an EMBL/GenBank/DDBJ whole genome shotgun (WGS) entry which is preliminary data.</text>
</comment>
<reference evidence="2" key="2">
    <citation type="submission" date="2020-09" db="EMBL/GenBank/DDBJ databases">
        <authorList>
            <person name="Sun Q."/>
            <person name="Ohkuma M."/>
        </authorList>
    </citation>
    <scope>NUCLEOTIDE SEQUENCE</scope>
    <source>
        <strain evidence="2">JCM 19831</strain>
    </source>
</reference>
<keyword evidence="1" id="KW-0472">Membrane</keyword>
<reference evidence="2" key="1">
    <citation type="journal article" date="2014" name="Int. J. Syst. Evol. Microbiol.">
        <title>Complete genome sequence of Corynebacterium casei LMG S-19264T (=DSM 44701T), isolated from a smear-ripened cheese.</title>
        <authorList>
            <consortium name="US DOE Joint Genome Institute (JGI-PGF)"/>
            <person name="Walter F."/>
            <person name="Albersmeier A."/>
            <person name="Kalinowski J."/>
            <person name="Ruckert C."/>
        </authorList>
    </citation>
    <scope>NUCLEOTIDE SEQUENCE</scope>
    <source>
        <strain evidence="2">JCM 19831</strain>
    </source>
</reference>
<organism evidence="2 3">
    <name type="scientific">Dactylosporangium sucinum</name>
    <dbReference type="NCBI Taxonomy" id="1424081"/>
    <lineage>
        <taxon>Bacteria</taxon>
        <taxon>Bacillati</taxon>
        <taxon>Actinomycetota</taxon>
        <taxon>Actinomycetes</taxon>
        <taxon>Micromonosporales</taxon>
        <taxon>Micromonosporaceae</taxon>
        <taxon>Dactylosporangium</taxon>
    </lineage>
</organism>
<dbReference type="EMBL" id="BMPI01000045">
    <property type="protein sequence ID" value="GGM61300.1"/>
    <property type="molecule type" value="Genomic_DNA"/>
</dbReference>
<feature type="transmembrane region" description="Helical" evidence="1">
    <location>
        <begin position="61"/>
        <end position="84"/>
    </location>
</feature>
<evidence type="ECO:0000313" key="2">
    <source>
        <dbReference type="EMBL" id="GGM61300.1"/>
    </source>
</evidence>
<accession>A0A917U859</accession>
<keyword evidence="1" id="KW-1133">Transmembrane helix</keyword>
<evidence type="ECO:0000256" key="1">
    <source>
        <dbReference type="SAM" id="Phobius"/>
    </source>
</evidence>
<feature type="transmembrane region" description="Helical" evidence="1">
    <location>
        <begin position="35"/>
        <end position="55"/>
    </location>
</feature>
<evidence type="ECO:0000313" key="3">
    <source>
        <dbReference type="Proteomes" id="UP000642070"/>
    </source>
</evidence>
<keyword evidence="3" id="KW-1185">Reference proteome</keyword>
<gene>
    <name evidence="2" type="ORF">GCM10007977_073490</name>
</gene>